<evidence type="ECO:0008006" key="2">
    <source>
        <dbReference type="Google" id="ProtNLM"/>
    </source>
</evidence>
<sequence length="171" mass="19448">MVEIDLNRLRRTRTIIKRGNVESEEFDVAGFGICLKSPVNINLKAARAENEDLLILGTLQTRLKQKCRRCLIPVITNMNVDLDLHFRPKDAVESLDEIEEELQFDWNQGHLDLNTHLVQEIVLSAPTFVECDETCQGICAGCGVDLNQLKCDCPEQPADPRWDVLIQNPHK</sequence>
<reference evidence="1" key="1">
    <citation type="submission" date="2018-05" db="EMBL/GenBank/DDBJ databases">
        <authorList>
            <person name="Lanie J.A."/>
            <person name="Ng W.-L."/>
            <person name="Kazmierczak K.M."/>
            <person name="Andrzejewski T.M."/>
            <person name="Davidsen T.M."/>
            <person name="Wayne K.J."/>
            <person name="Tettelin H."/>
            <person name="Glass J.I."/>
            <person name="Rusch D."/>
            <person name="Podicherti R."/>
            <person name="Tsui H.-C.T."/>
            <person name="Winkler M.E."/>
        </authorList>
    </citation>
    <scope>NUCLEOTIDE SEQUENCE</scope>
</reference>
<dbReference type="AlphaFoldDB" id="A0A382B799"/>
<dbReference type="Pfam" id="PF02620">
    <property type="entry name" value="YceD"/>
    <property type="match status" value="1"/>
</dbReference>
<proteinExistence type="predicted"/>
<accession>A0A382B799</accession>
<organism evidence="1">
    <name type="scientific">marine metagenome</name>
    <dbReference type="NCBI Taxonomy" id="408172"/>
    <lineage>
        <taxon>unclassified sequences</taxon>
        <taxon>metagenomes</taxon>
        <taxon>ecological metagenomes</taxon>
    </lineage>
</organism>
<gene>
    <name evidence="1" type="ORF">METZ01_LOCUS161987</name>
</gene>
<protein>
    <recommendedName>
        <fullName evidence="2">DUF177 domain-containing protein</fullName>
    </recommendedName>
</protein>
<name>A0A382B799_9ZZZZ</name>
<dbReference type="EMBL" id="UINC01028327">
    <property type="protein sequence ID" value="SVB09133.1"/>
    <property type="molecule type" value="Genomic_DNA"/>
</dbReference>
<dbReference type="InterPro" id="IPR003772">
    <property type="entry name" value="YceD"/>
</dbReference>
<evidence type="ECO:0000313" key="1">
    <source>
        <dbReference type="EMBL" id="SVB09133.1"/>
    </source>
</evidence>
<dbReference type="PANTHER" id="PTHR34374">
    <property type="entry name" value="LARGE RIBOSOMAL RNA SUBUNIT ACCUMULATION PROTEIN YCED HOMOLOG 1, CHLOROPLASTIC"/>
    <property type="match status" value="1"/>
</dbReference>
<dbReference type="PANTHER" id="PTHR34374:SF1">
    <property type="entry name" value="LARGE RIBOSOMAL RNA SUBUNIT ACCUMULATION PROTEIN YCED HOMOLOG 1, CHLOROPLASTIC"/>
    <property type="match status" value="1"/>
</dbReference>